<keyword evidence="6" id="KW-1185">Reference proteome</keyword>
<dbReference type="PANTHER" id="PTHR34596:SF2">
    <property type="entry name" value="CHITOPORIN"/>
    <property type="match status" value="1"/>
</dbReference>
<comment type="similarity">
    <text evidence="1">Belongs to the outer membrane porin (Opr) (TC 1.B.25) family.</text>
</comment>
<dbReference type="Pfam" id="PF03573">
    <property type="entry name" value="OprD"/>
    <property type="match status" value="1"/>
</dbReference>
<gene>
    <name evidence="5" type="ORF">AB5S05_20315</name>
</gene>
<evidence type="ECO:0000256" key="2">
    <source>
        <dbReference type="ARBA" id="ARBA00022448"/>
    </source>
</evidence>
<comment type="caution">
    <text evidence="5">The sequence shown here is derived from an EMBL/GenBank/DDBJ whole genome shotgun (WGS) entry which is preliminary data.</text>
</comment>
<protein>
    <submittedName>
        <fullName evidence="5">OprD family porin</fullName>
    </submittedName>
</protein>
<evidence type="ECO:0000256" key="3">
    <source>
        <dbReference type="ARBA" id="ARBA00022729"/>
    </source>
</evidence>
<evidence type="ECO:0000313" key="5">
    <source>
        <dbReference type="EMBL" id="MEX6504407.1"/>
    </source>
</evidence>
<reference evidence="5 6" key="1">
    <citation type="submission" date="2024-07" db="EMBL/GenBank/DDBJ databases">
        <authorList>
            <person name="Li M."/>
        </authorList>
    </citation>
    <scope>NUCLEOTIDE SEQUENCE [LARGE SCALE GENOMIC DNA]</scope>
    <source>
        <strain evidence="5 6">25A3E</strain>
    </source>
</reference>
<feature type="signal peptide" evidence="4">
    <location>
        <begin position="1"/>
        <end position="26"/>
    </location>
</feature>
<evidence type="ECO:0000313" key="6">
    <source>
        <dbReference type="Proteomes" id="UP001560296"/>
    </source>
</evidence>
<evidence type="ECO:0000256" key="4">
    <source>
        <dbReference type="SAM" id="SignalP"/>
    </source>
</evidence>
<dbReference type="InterPro" id="IPR005318">
    <property type="entry name" value="OM_porin_bac"/>
</dbReference>
<dbReference type="EMBL" id="JBFTEG010000025">
    <property type="protein sequence ID" value="MEX6504407.1"/>
    <property type="molecule type" value="Genomic_DNA"/>
</dbReference>
<organism evidence="5 6">
    <name type="scientific">Pseudomonas zhanjiangensis</name>
    <dbReference type="NCBI Taxonomy" id="3239015"/>
    <lineage>
        <taxon>Bacteria</taxon>
        <taxon>Pseudomonadati</taxon>
        <taxon>Pseudomonadota</taxon>
        <taxon>Gammaproteobacteria</taxon>
        <taxon>Pseudomonadales</taxon>
        <taxon>Pseudomonadaceae</taxon>
        <taxon>Pseudomonas</taxon>
    </lineage>
</organism>
<dbReference type="Proteomes" id="UP001560296">
    <property type="component" value="Unassembled WGS sequence"/>
</dbReference>
<sequence>MTQTLQAKPALLSLAIALSLPALVQAGEGGFIEDSSATLTARNYYFSRDYADIVGPSQQSKAEEWAQGFILNFKSGYTPGPLGVGVDAIGLLGLKLDSSPDRINTGLLPVTDEGRAADDYSRLGAALKLRVSKTELKIGEQQLVLPILYFGDIRLLPPTYQGVSLVSNEIAGMTLQGGQLRSTSLRNEAGDEELGAMVGFVPRRQAGQLVTSDRFNYAGADYAFNANRTAVGAWYAQLEDLYNQRYFSLKHSQPLGDWVLGASLGYFDSSEDGEQLIGQLDNQAAFTLLSARYGAHTVYLGYQAMFGDDGLPRVFANVSPLGNEVPTFTFDSADERSWQVRYDYDFAALGVPGLVAGVRYLRGDNVDTGRGFEGKEWERDLDIGYVVQGGPLKGLGVKVRNVTARANYRTDVDENRLVFNYSWNLF</sequence>
<name>A0ABV3YYJ5_9PSED</name>
<proteinExistence type="inferred from homology"/>
<keyword evidence="2" id="KW-0813">Transport</keyword>
<keyword evidence="3 4" id="KW-0732">Signal</keyword>
<dbReference type="RefSeq" id="WP_369289342.1">
    <property type="nucleotide sequence ID" value="NZ_JBFTEG010000025.1"/>
</dbReference>
<dbReference type="PANTHER" id="PTHR34596">
    <property type="entry name" value="CHITOPORIN"/>
    <property type="match status" value="1"/>
</dbReference>
<feature type="chain" id="PRO_5046829541" evidence="4">
    <location>
        <begin position="27"/>
        <end position="426"/>
    </location>
</feature>
<dbReference type="InterPro" id="IPR023614">
    <property type="entry name" value="Porin_dom_sf"/>
</dbReference>
<accession>A0ABV3YYJ5</accession>
<dbReference type="Gene3D" id="2.40.160.10">
    <property type="entry name" value="Porin"/>
    <property type="match status" value="1"/>
</dbReference>
<evidence type="ECO:0000256" key="1">
    <source>
        <dbReference type="ARBA" id="ARBA00009075"/>
    </source>
</evidence>